<protein>
    <recommendedName>
        <fullName evidence="2">OTU domain-containing protein</fullName>
    </recommendedName>
</protein>
<feature type="compositionally biased region" description="Polar residues" evidence="1">
    <location>
        <begin position="677"/>
        <end position="688"/>
    </location>
</feature>
<feature type="compositionally biased region" description="Low complexity" evidence="1">
    <location>
        <begin position="515"/>
        <end position="532"/>
    </location>
</feature>
<name>A0AAV2NQ05_9HYME</name>
<dbReference type="InterPro" id="IPR050704">
    <property type="entry name" value="Peptidase_C85-like"/>
</dbReference>
<dbReference type="Gene3D" id="3.90.70.80">
    <property type="match status" value="1"/>
</dbReference>
<feature type="compositionally biased region" description="Low complexity" evidence="1">
    <location>
        <begin position="712"/>
        <end position="724"/>
    </location>
</feature>
<evidence type="ECO:0000313" key="4">
    <source>
        <dbReference type="Proteomes" id="UP001497644"/>
    </source>
</evidence>
<dbReference type="GO" id="GO:0016579">
    <property type="term" value="P:protein deubiquitination"/>
    <property type="evidence" value="ECO:0007669"/>
    <property type="project" value="TreeGrafter"/>
</dbReference>
<dbReference type="InterPro" id="IPR003323">
    <property type="entry name" value="OTU_dom"/>
</dbReference>
<evidence type="ECO:0000313" key="3">
    <source>
        <dbReference type="EMBL" id="CAL1681503.1"/>
    </source>
</evidence>
<keyword evidence="4" id="KW-1185">Reference proteome</keyword>
<dbReference type="CDD" id="cd20380">
    <property type="entry name" value="Tudor_TDRD13-like"/>
    <property type="match status" value="1"/>
</dbReference>
<dbReference type="Pfam" id="PF02338">
    <property type="entry name" value="OTU"/>
    <property type="match status" value="1"/>
</dbReference>
<gene>
    <name evidence="3" type="ORF">LPLAT_LOCUS7515</name>
</gene>
<organism evidence="3 4">
    <name type="scientific">Lasius platythorax</name>
    <dbReference type="NCBI Taxonomy" id="488582"/>
    <lineage>
        <taxon>Eukaryota</taxon>
        <taxon>Metazoa</taxon>
        <taxon>Ecdysozoa</taxon>
        <taxon>Arthropoda</taxon>
        <taxon>Hexapoda</taxon>
        <taxon>Insecta</taxon>
        <taxon>Pterygota</taxon>
        <taxon>Neoptera</taxon>
        <taxon>Endopterygota</taxon>
        <taxon>Hymenoptera</taxon>
        <taxon>Apocrita</taxon>
        <taxon>Aculeata</taxon>
        <taxon>Formicoidea</taxon>
        <taxon>Formicidae</taxon>
        <taxon>Formicinae</taxon>
        <taxon>Lasius</taxon>
        <taxon>Lasius</taxon>
    </lineage>
</organism>
<dbReference type="InterPro" id="IPR038765">
    <property type="entry name" value="Papain-like_cys_pep_sf"/>
</dbReference>
<feature type="region of interest" description="Disordered" evidence="1">
    <location>
        <begin position="515"/>
        <end position="536"/>
    </location>
</feature>
<proteinExistence type="predicted"/>
<dbReference type="PROSITE" id="PS50802">
    <property type="entry name" value="OTU"/>
    <property type="match status" value="1"/>
</dbReference>
<feature type="compositionally biased region" description="Polar residues" evidence="1">
    <location>
        <begin position="299"/>
        <end position="318"/>
    </location>
</feature>
<feature type="domain" description="OTU" evidence="2">
    <location>
        <begin position="25"/>
        <end position="147"/>
    </location>
</feature>
<dbReference type="PANTHER" id="PTHR12419">
    <property type="entry name" value="OTU DOMAIN CONTAINING PROTEIN"/>
    <property type="match status" value="1"/>
</dbReference>
<dbReference type="AlphaFoldDB" id="A0AAV2NQ05"/>
<dbReference type="EMBL" id="OZ034826">
    <property type="protein sequence ID" value="CAL1681503.1"/>
    <property type="molecule type" value="Genomic_DNA"/>
</dbReference>
<dbReference type="InterPro" id="IPR049769">
    <property type="entry name" value="OTU_OTU"/>
</dbReference>
<dbReference type="GO" id="GO:0004843">
    <property type="term" value="F:cysteine-type deubiquitinase activity"/>
    <property type="evidence" value="ECO:0007669"/>
    <property type="project" value="TreeGrafter"/>
</dbReference>
<feature type="region of interest" description="Disordered" evidence="1">
    <location>
        <begin position="298"/>
        <end position="320"/>
    </location>
</feature>
<sequence>MVVSTRRMSKRTLEPVDQWLAKEGYFRKPTPRDPTCLFRAISEQVYHTQHYHLRVRKECTDFMVKKRHLFTDFMTTSFEYYLKEMQCFTEWGGPNEIRAMSLLYKRDIIIFVGEKQICENVTNNGFKKGVILLCHTEPKQYEPVYPMAFVQSAAYCQSIVYEVVYRYMYQMPNIKTVADKMLHNRNTTIRHDRFFQKGNLDIREQLIEDLYKKVKNEHSDSSDEVQSDWKGAPPIPYKVAKALAPDYYRNIELDIWHELKREVKSAGWNRYNSNELQVGGKCLIEISVNDLEQCDRNNNKSLRVNSSDRGASENNSKIEQQKLKQGPLWLHGYIQEMHTNREPVLVFIKDLGEKKFVPYDALKPLPVVRKNRQKNWVAVNRNHSVNSDSSRRWKKSYNSFSRKKKDNTISMVHGTTSNTNKSILTNNDDNNNVDSDNINDINKTRTDEQNDELSTIDQCQTENQSVEDCYNHATNEEVNSLPVVDLNNSQSTLPNSAVQKVGEDHKKAVFRKMNNTARNRTNNSERSNNPRNGLQNSCSKLKVLDENYCSPCNGNQQINMGGNPNVSYVVADNGNAYSVYPYMPGNFGEPNQMDHTFASNFFYNLHLLHLEDTFRTLNPTYYGPVMYGPGGVQPLGAPSGNAQMNNVPCTQEEMEHFVNGMQNCSLTYSEGAGANDEISNTSHWSMNGAQHAGQPKQGLKSWSGKDSSYQVAQKGKQTGTAKGTGNRGRNRQQSRREMYSTQHSGQQYGAFNASAHNTYDARRNDPHVVQHGRSWDPMLHQVAPSTPNAYASPQYAPPPGVFSPMPYHEVPSHYTTNDSILGNPSPYYPPGNGSYVPVPPYLPPQHVDAAENATVPSYPQHLYSSAEGPYPPSHPPTAGQPMLYSQPVMYPQPMQYHALLPPHLQEQWNPMLGPQPYVQCAAPAPPQAQIVEPSSNGQCTTPKGSL</sequence>
<dbReference type="CDD" id="cd22753">
    <property type="entry name" value="OTU_ALG13-like"/>
    <property type="match status" value="1"/>
</dbReference>
<reference evidence="3" key="1">
    <citation type="submission" date="2024-04" db="EMBL/GenBank/DDBJ databases">
        <authorList>
            <consortium name="Molecular Ecology Group"/>
        </authorList>
    </citation>
    <scope>NUCLEOTIDE SEQUENCE</scope>
</reference>
<feature type="compositionally biased region" description="Polar residues" evidence="1">
    <location>
        <begin position="411"/>
        <end position="425"/>
    </location>
</feature>
<feature type="region of interest" description="Disordered" evidence="1">
    <location>
        <begin position="411"/>
        <end position="436"/>
    </location>
</feature>
<evidence type="ECO:0000259" key="2">
    <source>
        <dbReference type="PROSITE" id="PS50802"/>
    </source>
</evidence>
<evidence type="ECO:0000256" key="1">
    <source>
        <dbReference type="SAM" id="MobiDB-lite"/>
    </source>
</evidence>
<dbReference type="Proteomes" id="UP001497644">
    <property type="component" value="Chromosome 3"/>
</dbReference>
<feature type="region of interest" description="Disordered" evidence="1">
    <location>
        <begin position="677"/>
        <end position="747"/>
    </location>
</feature>
<feature type="compositionally biased region" description="Low complexity" evidence="1">
    <location>
        <begin position="426"/>
        <end position="436"/>
    </location>
</feature>
<dbReference type="SUPFAM" id="SSF54001">
    <property type="entry name" value="Cysteine proteinases"/>
    <property type="match status" value="1"/>
</dbReference>
<accession>A0AAV2NQ05</accession>
<dbReference type="InterPro" id="IPR049770">
    <property type="entry name" value="OTU_Tudor"/>
</dbReference>